<accession>A0A8H3QSE4</accession>
<evidence type="ECO:0000313" key="1">
    <source>
        <dbReference type="EMBL" id="GES90141.1"/>
    </source>
</evidence>
<dbReference type="Proteomes" id="UP000615446">
    <property type="component" value="Unassembled WGS sequence"/>
</dbReference>
<dbReference type="AlphaFoldDB" id="A0A8H3QSE4"/>
<protein>
    <submittedName>
        <fullName evidence="1">Uncharacterized protein</fullName>
    </submittedName>
</protein>
<proteinExistence type="predicted"/>
<dbReference type="EMBL" id="BLAL01000193">
    <property type="protein sequence ID" value="GES90141.1"/>
    <property type="molecule type" value="Genomic_DNA"/>
</dbReference>
<organism evidence="1 2">
    <name type="scientific">Rhizophagus clarus</name>
    <dbReference type="NCBI Taxonomy" id="94130"/>
    <lineage>
        <taxon>Eukaryota</taxon>
        <taxon>Fungi</taxon>
        <taxon>Fungi incertae sedis</taxon>
        <taxon>Mucoromycota</taxon>
        <taxon>Glomeromycotina</taxon>
        <taxon>Glomeromycetes</taxon>
        <taxon>Glomerales</taxon>
        <taxon>Glomeraceae</taxon>
        <taxon>Rhizophagus</taxon>
    </lineage>
</organism>
<reference evidence="1" key="1">
    <citation type="submission" date="2019-10" db="EMBL/GenBank/DDBJ databases">
        <title>Conservation and host-specific expression of non-tandemly repeated heterogenous ribosome RNA gene in arbuscular mycorrhizal fungi.</title>
        <authorList>
            <person name="Maeda T."/>
            <person name="Kobayashi Y."/>
            <person name="Nakagawa T."/>
            <person name="Ezawa T."/>
            <person name="Yamaguchi K."/>
            <person name="Bino T."/>
            <person name="Nishimoto Y."/>
            <person name="Shigenobu S."/>
            <person name="Kawaguchi M."/>
        </authorList>
    </citation>
    <scope>NUCLEOTIDE SEQUENCE</scope>
    <source>
        <strain evidence="1">HR1</strain>
    </source>
</reference>
<gene>
    <name evidence="1" type="ORF">RCL2_001700900</name>
</gene>
<evidence type="ECO:0000313" key="2">
    <source>
        <dbReference type="Proteomes" id="UP000615446"/>
    </source>
</evidence>
<comment type="caution">
    <text evidence="1">The sequence shown here is derived from an EMBL/GenBank/DDBJ whole genome shotgun (WGS) entry which is preliminary data.</text>
</comment>
<name>A0A8H3QSE4_9GLOM</name>
<sequence length="70" mass="8150">MAFLTSFQTLSKLAERIKIQLFLDFRSFLLLEKSGFLEDKDVNILNTKSHLESYNICLFDIKSPYSNNSL</sequence>